<dbReference type="Proteomes" id="UP001500610">
    <property type="component" value="Unassembled WGS sequence"/>
</dbReference>
<comment type="caution">
    <text evidence="1">The sequence shown here is derived from an EMBL/GenBank/DDBJ whole genome shotgun (WGS) entry which is preliminary data.</text>
</comment>
<protein>
    <submittedName>
        <fullName evidence="1">ABC transporter substrate-binding protein</fullName>
    </submittedName>
</protein>
<evidence type="ECO:0000313" key="2">
    <source>
        <dbReference type="Proteomes" id="UP001500610"/>
    </source>
</evidence>
<proteinExistence type="predicted"/>
<evidence type="ECO:0000313" key="1">
    <source>
        <dbReference type="EMBL" id="GAA4981695.1"/>
    </source>
</evidence>
<dbReference type="SUPFAM" id="SSF53850">
    <property type="entry name" value="Periplasmic binding protein-like II"/>
    <property type="match status" value="1"/>
</dbReference>
<keyword evidence="2" id="KW-1185">Reference proteome</keyword>
<dbReference type="Gene3D" id="3.40.190.10">
    <property type="entry name" value="Periplasmic binding protein-like II"/>
    <property type="match status" value="2"/>
</dbReference>
<accession>A0ABP9HXP9</accession>
<dbReference type="EMBL" id="BAABIV010000007">
    <property type="protein sequence ID" value="GAA4981695.1"/>
    <property type="molecule type" value="Genomic_DNA"/>
</dbReference>
<sequence length="298" mass="32790">MRHLTAALRRYPHTAPLIEGTTHLDGCRVDIADVDPIHQAFAPMVRHQRYDVSELALATLLQAVEAEVPVAALPVVTVGNFPHRSLYTFRDGPRLTPADLRGRRVGVRAYSQTTGLWVRGVLSDSYGVPSRDVTWVTTEAPHVAAVREPSNVERTSADLVEALRGGHLASIVLGAPFASRVDGLVPLIEDWETRQESFYAEHGWVPANHLIVVRRDLLRSEPGLVRELYRALTAGIDAARPHAPAGSVRERAVRYGVDDTLLAMVGAAVRHAREQEIVRRDIDPAELFADFEKYAGGS</sequence>
<dbReference type="RefSeq" id="WP_226025850.1">
    <property type="nucleotide sequence ID" value="NZ_BAABIV010000007.1"/>
</dbReference>
<gene>
    <name evidence="1" type="ORF">GCM10023257_20160</name>
</gene>
<reference evidence="2" key="1">
    <citation type="journal article" date="2019" name="Int. J. Syst. Evol. Microbiol.">
        <title>The Global Catalogue of Microorganisms (GCM) 10K type strain sequencing project: providing services to taxonomists for standard genome sequencing and annotation.</title>
        <authorList>
            <consortium name="The Broad Institute Genomics Platform"/>
            <consortium name="The Broad Institute Genome Sequencing Center for Infectious Disease"/>
            <person name="Wu L."/>
            <person name="Ma J."/>
        </authorList>
    </citation>
    <scope>NUCLEOTIDE SEQUENCE [LARGE SCALE GENOMIC DNA]</scope>
    <source>
        <strain evidence="2">JCM 17657</strain>
    </source>
</reference>
<name>A0ABP9HXP9_9ACTN</name>
<organism evidence="1 2">
    <name type="scientific">Streptomyces hyderabadensis</name>
    <dbReference type="NCBI Taxonomy" id="598549"/>
    <lineage>
        <taxon>Bacteria</taxon>
        <taxon>Bacillati</taxon>
        <taxon>Actinomycetota</taxon>
        <taxon>Actinomycetes</taxon>
        <taxon>Kitasatosporales</taxon>
        <taxon>Streptomycetaceae</taxon>
        <taxon>Streptomyces</taxon>
    </lineage>
</organism>